<name>A0ABR4UIR6_9FLAO</name>
<proteinExistence type="predicted"/>
<accession>A0ABR4UIR6</accession>
<dbReference type="Proteomes" id="UP000028719">
    <property type="component" value="Unassembled WGS sequence"/>
</dbReference>
<evidence type="ECO:0000313" key="2">
    <source>
        <dbReference type="Proteomes" id="UP000028719"/>
    </source>
</evidence>
<gene>
    <name evidence="1" type="ORF">IW16_19910</name>
</gene>
<evidence type="ECO:0000313" key="1">
    <source>
        <dbReference type="EMBL" id="KFF24584.1"/>
    </source>
</evidence>
<organism evidence="1 2">
    <name type="scientific">Chryseobacterium vrystaatense</name>
    <dbReference type="NCBI Taxonomy" id="307480"/>
    <lineage>
        <taxon>Bacteria</taxon>
        <taxon>Pseudomonadati</taxon>
        <taxon>Bacteroidota</taxon>
        <taxon>Flavobacteriia</taxon>
        <taxon>Flavobacteriales</taxon>
        <taxon>Weeksellaceae</taxon>
        <taxon>Chryseobacterium group</taxon>
        <taxon>Chryseobacterium</taxon>
    </lineage>
</organism>
<dbReference type="EMBL" id="JPRI01000008">
    <property type="protein sequence ID" value="KFF24584.1"/>
    <property type="molecule type" value="Genomic_DNA"/>
</dbReference>
<keyword evidence="2" id="KW-1185">Reference proteome</keyword>
<reference evidence="1 2" key="1">
    <citation type="submission" date="2014-07" db="EMBL/GenBank/DDBJ databases">
        <title>Genome of Chryseobacterium vrystaatense LMG 22846.</title>
        <authorList>
            <person name="Pipes S.E."/>
            <person name="Stropko S.J."/>
            <person name="Newman J.D."/>
        </authorList>
    </citation>
    <scope>NUCLEOTIDE SEQUENCE [LARGE SCALE GENOMIC DNA]</scope>
    <source>
        <strain evidence="1 2">LMG 22846</strain>
    </source>
</reference>
<comment type="caution">
    <text evidence="1">The sequence shown here is derived from an EMBL/GenBank/DDBJ whole genome shotgun (WGS) entry which is preliminary data.</text>
</comment>
<sequence length="64" mass="8012">MERLMKWYLAREDEFLYLRLTERLIDLDFHDFLRLIKQHVQMNDMLSAGFCFLHYRRNDAKIEC</sequence>
<protein>
    <submittedName>
        <fullName evidence="1">Uncharacterized protein</fullName>
    </submittedName>
</protein>